<dbReference type="Proteomes" id="UP000597444">
    <property type="component" value="Unassembled WGS sequence"/>
</dbReference>
<dbReference type="AlphaFoldDB" id="A0A8J3IMN7"/>
<evidence type="ECO:0000256" key="1">
    <source>
        <dbReference type="SAM" id="Phobius"/>
    </source>
</evidence>
<reference evidence="2" key="1">
    <citation type="submission" date="2020-10" db="EMBL/GenBank/DDBJ databases">
        <title>Taxonomic study of unclassified bacteria belonging to the class Ktedonobacteria.</title>
        <authorList>
            <person name="Yabe S."/>
            <person name="Wang C.M."/>
            <person name="Zheng Y."/>
            <person name="Sakai Y."/>
            <person name="Cavaletti L."/>
            <person name="Monciardini P."/>
            <person name="Donadio S."/>
        </authorList>
    </citation>
    <scope>NUCLEOTIDE SEQUENCE</scope>
    <source>
        <strain evidence="2">ID150040</strain>
    </source>
</reference>
<accession>A0A8J3IMN7</accession>
<name>A0A8J3IMN7_9CHLR</name>
<keyword evidence="1" id="KW-1133">Transmembrane helix</keyword>
<organism evidence="2 3">
    <name type="scientific">Reticulibacter mediterranei</name>
    <dbReference type="NCBI Taxonomy" id="2778369"/>
    <lineage>
        <taxon>Bacteria</taxon>
        <taxon>Bacillati</taxon>
        <taxon>Chloroflexota</taxon>
        <taxon>Ktedonobacteria</taxon>
        <taxon>Ktedonobacterales</taxon>
        <taxon>Reticulibacteraceae</taxon>
        <taxon>Reticulibacter</taxon>
    </lineage>
</organism>
<protein>
    <submittedName>
        <fullName evidence="2">Uncharacterized protein</fullName>
    </submittedName>
</protein>
<dbReference type="Pfam" id="PF20226">
    <property type="entry name" value="DUF6585"/>
    <property type="match status" value="1"/>
</dbReference>
<gene>
    <name evidence="2" type="ORF">KSF_052580</name>
</gene>
<feature type="transmembrane region" description="Helical" evidence="1">
    <location>
        <begin position="139"/>
        <end position="159"/>
    </location>
</feature>
<proteinExistence type="predicted"/>
<keyword evidence="3" id="KW-1185">Reference proteome</keyword>
<comment type="caution">
    <text evidence="2">The sequence shown here is derived from an EMBL/GenBank/DDBJ whole genome shotgun (WGS) entry which is preliminary data.</text>
</comment>
<dbReference type="EMBL" id="BNJK01000001">
    <property type="protein sequence ID" value="GHO95210.1"/>
    <property type="molecule type" value="Genomic_DNA"/>
</dbReference>
<dbReference type="InterPro" id="IPR046492">
    <property type="entry name" value="DUF6585"/>
</dbReference>
<keyword evidence="1" id="KW-0472">Membrane</keyword>
<evidence type="ECO:0000313" key="3">
    <source>
        <dbReference type="Proteomes" id="UP000597444"/>
    </source>
</evidence>
<evidence type="ECO:0000313" key="2">
    <source>
        <dbReference type="EMBL" id="GHO95210.1"/>
    </source>
</evidence>
<sequence>MRIRQLRLFFCNALDTVNSSLPDTFSNLQLLGADSTDGSPSSSYTITRDDGLKAKFGTLSLGHPAEDDLGREITDGALPYQLKRAQEDLNAGKDVSFGKITLNAQGIKVMSHWRPWNEIEKIFLEDGMLFVLKHGELKLLGLSVAVIVIPDVYTLLLLAEYARKK</sequence>
<keyword evidence="1" id="KW-0812">Transmembrane</keyword>